<reference evidence="1" key="1">
    <citation type="submission" date="2020-04" db="EMBL/GenBank/DDBJ databases">
        <authorList>
            <person name="Chiriac C."/>
            <person name="Salcher M."/>
            <person name="Ghai R."/>
            <person name="Kavagutti S V."/>
        </authorList>
    </citation>
    <scope>NUCLEOTIDE SEQUENCE</scope>
</reference>
<organism evidence="1">
    <name type="scientific">uncultured Caudovirales phage</name>
    <dbReference type="NCBI Taxonomy" id="2100421"/>
    <lineage>
        <taxon>Viruses</taxon>
        <taxon>Duplodnaviria</taxon>
        <taxon>Heunggongvirae</taxon>
        <taxon>Uroviricota</taxon>
        <taxon>Caudoviricetes</taxon>
        <taxon>Peduoviridae</taxon>
        <taxon>Maltschvirus</taxon>
        <taxon>Maltschvirus maltsch</taxon>
    </lineage>
</organism>
<gene>
    <name evidence="1" type="ORF">UFOVP447_61</name>
</gene>
<proteinExistence type="predicted"/>
<evidence type="ECO:0000313" key="1">
    <source>
        <dbReference type="EMBL" id="CAB4142994.1"/>
    </source>
</evidence>
<sequence length="60" mass="6956">MTMVMRCYDKLPLHLREWIASLHFSLHDDHILRGAGEVERCKQFIESGGIHHEKLGNGQN</sequence>
<dbReference type="EMBL" id="LR796423">
    <property type="protein sequence ID" value="CAB4142994.1"/>
    <property type="molecule type" value="Genomic_DNA"/>
</dbReference>
<accession>A0A6J5M8K6</accession>
<protein>
    <submittedName>
        <fullName evidence="1">Uncharacterized protein</fullName>
    </submittedName>
</protein>
<name>A0A6J5M8K6_9CAUD</name>